<dbReference type="EMBL" id="WJBC01000018">
    <property type="protein sequence ID" value="MBC3805069.1"/>
    <property type="molecule type" value="Genomic_DNA"/>
</dbReference>
<proteinExistence type="predicted"/>
<keyword evidence="3" id="KW-1185">Reference proteome</keyword>
<organism evidence="2 3">
    <name type="scientific">Acetobacterium fimetarium</name>
    <dbReference type="NCBI Taxonomy" id="52691"/>
    <lineage>
        <taxon>Bacteria</taxon>
        <taxon>Bacillati</taxon>
        <taxon>Bacillota</taxon>
        <taxon>Clostridia</taxon>
        <taxon>Eubacteriales</taxon>
        <taxon>Eubacteriaceae</taxon>
        <taxon>Acetobacterium</taxon>
    </lineage>
</organism>
<name>A0ABR6WWR8_9FIRM</name>
<keyword evidence="1" id="KW-1133">Transmembrane helix</keyword>
<dbReference type="RefSeq" id="WP_186842954.1">
    <property type="nucleotide sequence ID" value="NZ_WJBC01000018.1"/>
</dbReference>
<protein>
    <recommendedName>
        <fullName evidence="4">DUF4367 domain-containing protein</fullName>
    </recommendedName>
</protein>
<evidence type="ECO:0000313" key="2">
    <source>
        <dbReference type="EMBL" id="MBC3805069.1"/>
    </source>
</evidence>
<feature type="transmembrane region" description="Helical" evidence="1">
    <location>
        <begin position="6"/>
        <end position="24"/>
    </location>
</feature>
<gene>
    <name evidence="2" type="ORF">GH808_11570</name>
</gene>
<keyword evidence="1" id="KW-0812">Transmembrane</keyword>
<sequence length="169" mass="18233">MEPKKIVVVVLMLIFIAGLGFFGYSKITNQSDNKANENSTKLPNPMMERASVDEIQNALGFSFNSLPANTSDIKYFTIDNTIAQADFTADGVTYTVRKAEATAGDITGVYTEFTSSQTIANSTGIDVLYQYNEGSEGLATWSAGNDVYSVFCESGARLDSMQSIVNAVS</sequence>
<reference evidence="2 3" key="1">
    <citation type="journal article" date="2020" name="mSystems">
        <title>Defining Genomic and Predicted Metabolic Features of the Acetobacterium Genus.</title>
        <authorList>
            <person name="Ross D.E."/>
            <person name="Marshall C.W."/>
            <person name="Gulliver D."/>
            <person name="May H.D."/>
            <person name="Norman R.S."/>
        </authorList>
    </citation>
    <scope>NUCLEOTIDE SEQUENCE [LARGE SCALE GENOMIC DNA]</scope>
    <source>
        <strain evidence="2 3">DSM 8238</strain>
    </source>
</reference>
<dbReference type="Proteomes" id="UP000603234">
    <property type="component" value="Unassembled WGS sequence"/>
</dbReference>
<comment type="caution">
    <text evidence="2">The sequence shown here is derived from an EMBL/GenBank/DDBJ whole genome shotgun (WGS) entry which is preliminary data.</text>
</comment>
<keyword evidence="1" id="KW-0472">Membrane</keyword>
<evidence type="ECO:0000256" key="1">
    <source>
        <dbReference type="SAM" id="Phobius"/>
    </source>
</evidence>
<accession>A0ABR6WWR8</accession>
<evidence type="ECO:0008006" key="4">
    <source>
        <dbReference type="Google" id="ProtNLM"/>
    </source>
</evidence>
<evidence type="ECO:0000313" key="3">
    <source>
        <dbReference type="Proteomes" id="UP000603234"/>
    </source>
</evidence>